<organism evidence="2 3">
    <name type="scientific">Cannabis sativa</name>
    <name type="common">Hemp</name>
    <name type="synonym">Marijuana</name>
    <dbReference type="NCBI Taxonomy" id="3483"/>
    <lineage>
        <taxon>Eukaryota</taxon>
        <taxon>Viridiplantae</taxon>
        <taxon>Streptophyta</taxon>
        <taxon>Embryophyta</taxon>
        <taxon>Tracheophyta</taxon>
        <taxon>Spermatophyta</taxon>
        <taxon>Magnoliopsida</taxon>
        <taxon>eudicotyledons</taxon>
        <taxon>Gunneridae</taxon>
        <taxon>Pentapetalae</taxon>
        <taxon>rosids</taxon>
        <taxon>fabids</taxon>
        <taxon>Rosales</taxon>
        <taxon>Cannabaceae</taxon>
        <taxon>Cannabis</taxon>
    </lineage>
</organism>
<gene>
    <name evidence="2" type="ORF">G4B88_019712</name>
</gene>
<accession>A0A7J6HT00</accession>
<name>A0A7J6HT00_CANSA</name>
<feature type="region of interest" description="Disordered" evidence="1">
    <location>
        <begin position="1"/>
        <end position="20"/>
    </location>
</feature>
<evidence type="ECO:0000313" key="3">
    <source>
        <dbReference type="Proteomes" id="UP000583929"/>
    </source>
</evidence>
<proteinExistence type="predicted"/>
<dbReference type="EMBL" id="JAATIQ010000029">
    <property type="protein sequence ID" value="KAF4397991.1"/>
    <property type="molecule type" value="Genomic_DNA"/>
</dbReference>
<protein>
    <submittedName>
        <fullName evidence="2">Uncharacterized protein</fullName>
    </submittedName>
</protein>
<evidence type="ECO:0000256" key="1">
    <source>
        <dbReference type="SAM" id="MobiDB-lite"/>
    </source>
</evidence>
<comment type="caution">
    <text evidence="2">The sequence shown here is derived from an EMBL/GenBank/DDBJ whole genome shotgun (WGS) entry which is preliminary data.</text>
</comment>
<evidence type="ECO:0000313" key="2">
    <source>
        <dbReference type="EMBL" id="KAF4397991.1"/>
    </source>
</evidence>
<keyword evidence="3" id="KW-1185">Reference proteome</keyword>
<dbReference type="Proteomes" id="UP000583929">
    <property type="component" value="Unassembled WGS sequence"/>
</dbReference>
<sequence length="146" mass="16389">MGADPVLQTKPHPGLGWDPSKAQTSLTTFQNKKHIYSLKSAIDSTYILKSPCTTLSPHYQRLQNVNVIECSVDEMILKLLLDLHNKHSFILIDEELKIGRSEQSEETEIHGGLKHTEVGENHSASIARTHGGRDCTEETWLNEINC</sequence>
<reference evidence="2 3" key="1">
    <citation type="journal article" date="2020" name="bioRxiv">
        <title>Sequence and annotation of 42 cannabis genomes reveals extensive copy number variation in cannabinoid synthesis and pathogen resistance genes.</title>
        <authorList>
            <person name="Mckernan K.J."/>
            <person name="Helbert Y."/>
            <person name="Kane L.T."/>
            <person name="Ebling H."/>
            <person name="Zhang L."/>
            <person name="Liu B."/>
            <person name="Eaton Z."/>
            <person name="Mclaughlin S."/>
            <person name="Kingan S."/>
            <person name="Baybayan P."/>
            <person name="Concepcion G."/>
            <person name="Jordan M."/>
            <person name="Riva A."/>
            <person name="Barbazuk W."/>
            <person name="Harkins T."/>
        </authorList>
    </citation>
    <scope>NUCLEOTIDE SEQUENCE [LARGE SCALE GENOMIC DNA]</scope>
    <source>
        <strain evidence="3">cv. Jamaican Lion 4</strain>
        <tissue evidence="2">Leaf</tissue>
    </source>
</reference>
<dbReference type="AlphaFoldDB" id="A0A7J6HT00"/>